<evidence type="ECO:0000259" key="7">
    <source>
        <dbReference type="PROSITE" id="PS51007"/>
    </source>
</evidence>
<organism evidence="8 9">
    <name type="scientific">Halocynthiibacter styelae</name>
    <dbReference type="NCBI Taxonomy" id="2761955"/>
    <lineage>
        <taxon>Bacteria</taxon>
        <taxon>Pseudomonadati</taxon>
        <taxon>Pseudomonadota</taxon>
        <taxon>Alphaproteobacteria</taxon>
        <taxon>Rhodobacterales</taxon>
        <taxon>Paracoccaceae</taxon>
        <taxon>Halocynthiibacter</taxon>
    </lineage>
</organism>
<evidence type="ECO:0000256" key="3">
    <source>
        <dbReference type="ARBA" id="ARBA00022723"/>
    </source>
</evidence>
<dbReference type="Pfam" id="PF00034">
    <property type="entry name" value="Cytochrom_C"/>
    <property type="match status" value="1"/>
</dbReference>
<evidence type="ECO:0000313" key="9">
    <source>
        <dbReference type="Proteomes" id="UP000640583"/>
    </source>
</evidence>
<keyword evidence="4" id="KW-0249">Electron transport</keyword>
<dbReference type="PANTHER" id="PTHR11961">
    <property type="entry name" value="CYTOCHROME C"/>
    <property type="match status" value="1"/>
</dbReference>
<dbReference type="PRINTS" id="PR00604">
    <property type="entry name" value="CYTCHRMECIAB"/>
</dbReference>
<feature type="domain" description="Cytochrome c" evidence="7">
    <location>
        <begin position="76"/>
        <end position="175"/>
    </location>
</feature>
<evidence type="ECO:0000256" key="1">
    <source>
        <dbReference type="ARBA" id="ARBA00022448"/>
    </source>
</evidence>
<proteinExistence type="predicted"/>
<evidence type="ECO:0000256" key="6">
    <source>
        <dbReference type="PROSITE-ProRule" id="PRU00433"/>
    </source>
</evidence>
<evidence type="ECO:0000256" key="5">
    <source>
        <dbReference type="ARBA" id="ARBA00023004"/>
    </source>
</evidence>
<reference evidence="8" key="1">
    <citation type="submission" date="2020-10" db="EMBL/GenBank/DDBJ databases">
        <title>Paenihalocynthiibacter styelae gen. nov., sp. nov., isolated from stalked sea squirt Styela clava.</title>
        <authorList>
            <person name="Kim Y.-O."/>
            <person name="Yoon J.-H."/>
        </authorList>
    </citation>
    <scope>NUCLEOTIDE SEQUENCE</scope>
    <source>
        <strain evidence="8">MYP1-1</strain>
    </source>
</reference>
<keyword evidence="3 6" id="KW-0479">Metal-binding</keyword>
<dbReference type="InterPro" id="IPR036909">
    <property type="entry name" value="Cyt_c-like_dom_sf"/>
</dbReference>
<dbReference type="InterPro" id="IPR009056">
    <property type="entry name" value="Cyt_c-like_dom"/>
</dbReference>
<dbReference type="PROSITE" id="PS51007">
    <property type="entry name" value="CYTC"/>
    <property type="match status" value="1"/>
</dbReference>
<dbReference type="SUPFAM" id="SSF46626">
    <property type="entry name" value="Cytochrome c"/>
    <property type="match status" value="1"/>
</dbReference>
<evidence type="ECO:0000313" key="8">
    <source>
        <dbReference type="EMBL" id="MBI1494332.1"/>
    </source>
</evidence>
<dbReference type="EMBL" id="JADCKQ010000008">
    <property type="protein sequence ID" value="MBI1494332.1"/>
    <property type="molecule type" value="Genomic_DNA"/>
</dbReference>
<keyword evidence="1" id="KW-0813">Transport</keyword>
<keyword evidence="5 6" id="KW-0408">Iron</keyword>
<accession>A0A8J7LWG0</accession>
<keyword evidence="9" id="KW-1185">Reference proteome</keyword>
<evidence type="ECO:0000256" key="4">
    <source>
        <dbReference type="ARBA" id="ARBA00022982"/>
    </source>
</evidence>
<protein>
    <submittedName>
        <fullName evidence="8">Cytochrome c family protein</fullName>
    </submittedName>
</protein>
<dbReference type="InterPro" id="IPR002327">
    <property type="entry name" value="Cyt_c_1A/1B"/>
</dbReference>
<dbReference type="GO" id="GO:0046872">
    <property type="term" value="F:metal ion binding"/>
    <property type="evidence" value="ECO:0007669"/>
    <property type="project" value="UniProtKB-KW"/>
</dbReference>
<dbReference type="GO" id="GO:0009055">
    <property type="term" value="F:electron transfer activity"/>
    <property type="evidence" value="ECO:0007669"/>
    <property type="project" value="InterPro"/>
</dbReference>
<name>A0A8J7LWG0_9RHOB</name>
<dbReference type="RefSeq" id="WP_228849103.1">
    <property type="nucleotide sequence ID" value="NZ_JADCKQ010000008.1"/>
</dbReference>
<dbReference type="Gene3D" id="1.10.760.10">
    <property type="entry name" value="Cytochrome c-like domain"/>
    <property type="match status" value="1"/>
</dbReference>
<sequence length="175" mass="18268">MFDTMTFTKILGGFCGAFLIFLLGKWAAEGLYHTGGPDAHGGHGEAHADAYPIEAGDSHGGEEVEEVDFATLVAEADIGKGERVFNKCRSCHSVEPGVNGTGPSLFGVVDRGIAVEEGFGFSGALTGLEGSWDIDALNAFLESPKGYAPGTAMSFNGLPKDADRANIIAWLATLN</sequence>
<dbReference type="AlphaFoldDB" id="A0A8J7LWG0"/>
<evidence type="ECO:0000256" key="2">
    <source>
        <dbReference type="ARBA" id="ARBA00022617"/>
    </source>
</evidence>
<keyword evidence="2 6" id="KW-0349">Heme</keyword>
<dbReference type="GO" id="GO:0020037">
    <property type="term" value="F:heme binding"/>
    <property type="evidence" value="ECO:0007669"/>
    <property type="project" value="InterPro"/>
</dbReference>
<gene>
    <name evidence="8" type="ORF">H1D41_11845</name>
</gene>
<comment type="caution">
    <text evidence="8">The sequence shown here is derived from an EMBL/GenBank/DDBJ whole genome shotgun (WGS) entry which is preliminary data.</text>
</comment>
<dbReference type="Proteomes" id="UP000640583">
    <property type="component" value="Unassembled WGS sequence"/>
</dbReference>